<feature type="coiled-coil region" evidence="1">
    <location>
        <begin position="86"/>
        <end position="138"/>
    </location>
</feature>
<feature type="region of interest" description="Disordered" evidence="2">
    <location>
        <begin position="140"/>
        <end position="169"/>
    </location>
</feature>
<name>A0A9P4HCE3_9PLEO</name>
<sequence length="169" mass="18812">MRLIAEIPLSLWNCSRSAPIRAPILLPERTDVLAAYPTRKEPRDALNATALIVKTVWSNPTFYLGAKAFCGSLITLTNGAAKPANADEIVDLAAKVAEDNARLQEEVERLRELRLRQAESMLSQAKLVRDLVKDLREERAKREANERTAANVSSSKGCKDAEQEGEKRR</sequence>
<protein>
    <submittedName>
        <fullName evidence="3">Uncharacterized protein</fullName>
    </submittedName>
</protein>
<proteinExistence type="predicted"/>
<keyword evidence="1" id="KW-0175">Coiled coil</keyword>
<evidence type="ECO:0000256" key="1">
    <source>
        <dbReference type="SAM" id="Coils"/>
    </source>
</evidence>
<accession>A0A9P4HCE3</accession>
<dbReference type="EMBL" id="ML978189">
    <property type="protein sequence ID" value="KAF2030516.1"/>
    <property type="molecule type" value="Genomic_DNA"/>
</dbReference>
<evidence type="ECO:0000256" key="2">
    <source>
        <dbReference type="SAM" id="MobiDB-lite"/>
    </source>
</evidence>
<gene>
    <name evidence="3" type="ORF">EK21DRAFT_111829</name>
</gene>
<keyword evidence="4" id="KW-1185">Reference proteome</keyword>
<evidence type="ECO:0000313" key="4">
    <source>
        <dbReference type="Proteomes" id="UP000799777"/>
    </source>
</evidence>
<comment type="caution">
    <text evidence="3">The sequence shown here is derived from an EMBL/GenBank/DDBJ whole genome shotgun (WGS) entry which is preliminary data.</text>
</comment>
<dbReference type="Proteomes" id="UP000799777">
    <property type="component" value="Unassembled WGS sequence"/>
</dbReference>
<organism evidence="3 4">
    <name type="scientific">Setomelanomma holmii</name>
    <dbReference type="NCBI Taxonomy" id="210430"/>
    <lineage>
        <taxon>Eukaryota</taxon>
        <taxon>Fungi</taxon>
        <taxon>Dikarya</taxon>
        <taxon>Ascomycota</taxon>
        <taxon>Pezizomycotina</taxon>
        <taxon>Dothideomycetes</taxon>
        <taxon>Pleosporomycetidae</taxon>
        <taxon>Pleosporales</taxon>
        <taxon>Pleosporineae</taxon>
        <taxon>Phaeosphaeriaceae</taxon>
        <taxon>Setomelanomma</taxon>
    </lineage>
</organism>
<evidence type="ECO:0000313" key="3">
    <source>
        <dbReference type="EMBL" id="KAF2030516.1"/>
    </source>
</evidence>
<reference evidence="3" key="1">
    <citation type="journal article" date="2020" name="Stud. Mycol.">
        <title>101 Dothideomycetes genomes: a test case for predicting lifestyles and emergence of pathogens.</title>
        <authorList>
            <person name="Haridas S."/>
            <person name="Albert R."/>
            <person name="Binder M."/>
            <person name="Bloem J."/>
            <person name="Labutti K."/>
            <person name="Salamov A."/>
            <person name="Andreopoulos B."/>
            <person name="Baker S."/>
            <person name="Barry K."/>
            <person name="Bills G."/>
            <person name="Bluhm B."/>
            <person name="Cannon C."/>
            <person name="Castanera R."/>
            <person name="Culley D."/>
            <person name="Daum C."/>
            <person name="Ezra D."/>
            <person name="Gonzalez J."/>
            <person name="Henrissat B."/>
            <person name="Kuo A."/>
            <person name="Liang C."/>
            <person name="Lipzen A."/>
            <person name="Lutzoni F."/>
            <person name="Magnuson J."/>
            <person name="Mondo S."/>
            <person name="Nolan M."/>
            <person name="Ohm R."/>
            <person name="Pangilinan J."/>
            <person name="Park H.-J."/>
            <person name="Ramirez L."/>
            <person name="Alfaro M."/>
            <person name="Sun H."/>
            <person name="Tritt A."/>
            <person name="Yoshinaga Y."/>
            <person name="Zwiers L.-H."/>
            <person name="Turgeon B."/>
            <person name="Goodwin S."/>
            <person name="Spatafora J."/>
            <person name="Crous P."/>
            <person name="Grigoriev I."/>
        </authorList>
    </citation>
    <scope>NUCLEOTIDE SEQUENCE</scope>
    <source>
        <strain evidence="3">CBS 110217</strain>
    </source>
</reference>
<feature type="compositionally biased region" description="Basic and acidic residues" evidence="2">
    <location>
        <begin position="157"/>
        <end position="169"/>
    </location>
</feature>
<dbReference type="AlphaFoldDB" id="A0A9P4HCE3"/>